<feature type="domain" description="BPTI/Kunitz inhibitor" evidence="4">
    <location>
        <begin position="33"/>
        <end position="83"/>
    </location>
</feature>
<evidence type="ECO:0000256" key="2">
    <source>
        <dbReference type="ARBA" id="ARBA00022900"/>
    </source>
</evidence>
<evidence type="ECO:0000259" key="4">
    <source>
        <dbReference type="PROSITE" id="PS50279"/>
    </source>
</evidence>
<dbReference type="AlphaFoldDB" id="A0A0K8RL36"/>
<dbReference type="InterPro" id="IPR050098">
    <property type="entry name" value="TFPI/VKTCI-like"/>
</dbReference>
<dbReference type="GO" id="GO:0004867">
    <property type="term" value="F:serine-type endopeptidase inhibitor activity"/>
    <property type="evidence" value="ECO:0007669"/>
    <property type="project" value="UniProtKB-KW"/>
</dbReference>
<dbReference type="PANTHER" id="PTHR10083">
    <property type="entry name" value="KUNITZ-TYPE PROTEASE INHIBITOR-RELATED"/>
    <property type="match status" value="1"/>
</dbReference>
<dbReference type="EMBL" id="GADI01002554">
    <property type="protein sequence ID" value="JAA71254.1"/>
    <property type="molecule type" value="mRNA"/>
</dbReference>
<proteinExistence type="evidence at transcript level"/>
<keyword evidence="1" id="KW-0646">Protease inhibitor</keyword>
<protein>
    <submittedName>
        <fullName evidence="5">Putative salivary kunitz domain protein</fullName>
    </submittedName>
</protein>
<organism evidence="5">
    <name type="scientific">Ixodes ricinus</name>
    <name type="common">Common tick</name>
    <name type="synonym">Acarus ricinus</name>
    <dbReference type="NCBI Taxonomy" id="34613"/>
    <lineage>
        <taxon>Eukaryota</taxon>
        <taxon>Metazoa</taxon>
        <taxon>Ecdysozoa</taxon>
        <taxon>Arthropoda</taxon>
        <taxon>Chelicerata</taxon>
        <taxon>Arachnida</taxon>
        <taxon>Acari</taxon>
        <taxon>Parasitiformes</taxon>
        <taxon>Ixodida</taxon>
        <taxon>Ixodoidea</taxon>
        <taxon>Ixodidae</taxon>
        <taxon>Ixodinae</taxon>
        <taxon>Ixodes</taxon>
    </lineage>
</organism>
<name>A0A0K8RL36_IXORI</name>
<sequence length="97" mass="11560">MQLIFVVSLVIVASIVVDTNRQRRKRPRMPQRCLGEPDVNSCRAMHRVYFYNTTKRRCQLYPELGCPRQGNGFLEEEECLETCEDNRRRVRPKINKF</sequence>
<feature type="chain" id="PRO_5005518538" evidence="3">
    <location>
        <begin position="20"/>
        <end position="97"/>
    </location>
</feature>
<dbReference type="SUPFAM" id="SSF57362">
    <property type="entry name" value="BPTI-like"/>
    <property type="match status" value="1"/>
</dbReference>
<dbReference type="PANTHER" id="PTHR10083:SF373">
    <property type="entry name" value="SERINE PEPTIDASE INHIBITOR, KUNITZ TYPE, 2"/>
    <property type="match status" value="1"/>
</dbReference>
<dbReference type="SMART" id="SM00131">
    <property type="entry name" value="KU"/>
    <property type="match status" value="1"/>
</dbReference>
<evidence type="ECO:0000313" key="5">
    <source>
        <dbReference type="EMBL" id="JAA71254.1"/>
    </source>
</evidence>
<dbReference type="Pfam" id="PF00014">
    <property type="entry name" value="Kunitz_BPTI"/>
    <property type="match status" value="1"/>
</dbReference>
<evidence type="ECO:0000256" key="3">
    <source>
        <dbReference type="SAM" id="SignalP"/>
    </source>
</evidence>
<feature type="signal peptide" evidence="3">
    <location>
        <begin position="1"/>
        <end position="19"/>
    </location>
</feature>
<dbReference type="GO" id="GO:0005615">
    <property type="term" value="C:extracellular space"/>
    <property type="evidence" value="ECO:0007669"/>
    <property type="project" value="TreeGrafter"/>
</dbReference>
<evidence type="ECO:0000256" key="1">
    <source>
        <dbReference type="ARBA" id="ARBA00022690"/>
    </source>
</evidence>
<reference evidence="5" key="1">
    <citation type="submission" date="2012-12" db="EMBL/GenBank/DDBJ databases">
        <title>Identification and characterization of a phenylalanine ammonia-lyase gene family in Isatis indigotica Fort.</title>
        <authorList>
            <person name="Liu Q."/>
            <person name="Chen J."/>
            <person name="Zhou X."/>
            <person name="Di P."/>
            <person name="Xiao Y."/>
            <person name="Xuan H."/>
            <person name="Zhang L."/>
            <person name="Chen W."/>
        </authorList>
    </citation>
    <scope>NUCLEOTIDE SEQUENCE</scope>
    <source>
        <tissue evidence="5">Salivary gland</tissue>
    </source>
</reference>
<keyword evidence="2" id="KW-0722">Serine protease inhibitor</keyword>
<dbReference type="PROSITE" id="PS50279">
    <property type="entry name" value="BPTI_KUNITZ_2"/>
    <property type="match status" value="1"/>
</dbReference>
<accession>A0A0K8RL36</accession>
<dbReference type="InterPro" id="IPR002223">
    <property type="entry name" value="Kunitz_BPTI"/>
</dbReference>
<dbReference type="Gene3D" id="4.10.410.10">
    <property type="entry name" value="Pancreatic trypsin inhibitor Kunitz domain"/>
    <property type="match status" value="1"/>
</dbReference>
<dbReference type="InterPro" id="IPR036880">
    <property type="entry name" value="Kunitz_BPTI_sf"/>
</dbReference>
<keyword evidence="3" id="KW-0732">Signal</keyword>